<dbReference type="STRING" id="1805282.AUJ44_01925"/>
<name>A0A1J4VBK6_9BACT</name>
<evidence type="ECO:0000313" key="2">
    <source>
        <dbReference type="Proteomes" id="UP000183206"/>
    </source>
</evidence>
<sequence>MDRSAIIALLVLGCFVLGAVMVMAPMFSNGIPFYGVLQEFYENTTAKHEELETDQGYEDISLLSKYGGKEKTSAQKKPMKSLSKER</sequence>
<comment type="caution">
    <text evidence="1">The sequence shown here is derived from an EMBL/GenBank/DDBJ whole genome shotgun (WGS) entry which is preliminary data.</text>
</comment>
<accession>A0A1J4VBK6</accession>
<dbReference type="AlphaFoldDB" id="A0A1J4VBK6"/>
<gene>
    <name evidence="1" type="ORF">AUJ44_01925</name>
</gene>
<evidence type="ECO:0000313" key="1">
    <source>
        <dbReference type="EMBL" id="OIO32649.1"/>
    </source>
</evidence>
<organism evidence="1 2">
    <name type="scientific">Candidatus Nomurabacteria bacterium CG1_02_47_685</name>
    <dbReference type="NCBI Taxonomy" id="1805282"/>
    <lineage>
        <taxon>Bacteria</taxon>
        <taxon>Candidatus Nomuraibacteriota</taxon>
    </lineage>
</organism>
<protein>
    <submittedName>
        <fullName evidence="1">Uncharacterized protein</fullName>
    </submittedName>
</protein>
<proteinExistence type="predicted"/>
<dbReference type="Proteomes" id="UP000183206">
    <property type="component" value="Unassembled WGS sequence"/>
</dbReference>
<dbReference type="EMBL" id="MNVO01000031">
    <property type="protein sequence ID" value="OIO32649.1"/>
    <property type="molecule type" value="Genomic_DNA"/>
</dbReference>
<reference evidence="1 2" key="1">
    <citation type="journal article" date="2016" name="Environ. Microbiol.">
        <title>Genomic resolution of a cold subsurface aquifer community provides metabolic insights for novel microbes adapted to high CO concentrations.</title>
        <authorList>
            <person name="Probst A.J."/>
            <person name="Castelle C.J."/>
            <person name="Singh A."/>
            <person name="Brown C.T."/>
            <person name="Anantharaman K."/>
            <person name="Sharon I."/>
            <person name="Hug L.A."/>
            <person name="Burstein D."/>
            <person name="Emerson J.B."/>
            <person name="Thomas B.C."/>
            <person name="Banfield J.F."/>
        </authorList>
    </citation>
    <scope>NUCLEOTIDE SEQUENCE [LARGE SCALE GENOMIC DNA]</scope>
    <source>
        <strain evidence="1">CG1_02_47_685</strain>
    </source>
</reference>